<dbReference type="PROSITE" id="PS51999">
    <property type="entry name" value="ZF_GRF"/>
    <property type="match status" value="1"/>
</dbReference>
<evidence type="ECO:0000256" key="1">
    <source>
        <dbReference type="ARBA" id="ARBA00022723"/>
    </source>
</evidence>
<evidence type="ECO:0000256" key="4">
    <source>
        <dbReference type="PROSITE-ProRule" id="PRU01343"/>
    </source>
</evidence>
<keyword evidence="3" id="KW-0862">Zinc</keyword>
<name>A0A9W9CNR1_9PLEO</name>
<feature type="compositionally biased region" description="Polar residues" evidence="5">
    <location>
        <begin position="234"/>
        <end position="247"/>
    </location>
</feature>
<sequence length="348" mass="38172">MSGFRGRGRGGRGGGGGAALRGSFVNGVWQCDCNPRVPAVHLQVKKNNENKGKWFRTCQKSEGERCGFFLWDDHAQPREAAALANNSRTEPARANLNVTPNTPSRRQPSPPPPYTVQSESAGPSRKRTRSVSDNVNDDYGFGQADEAFNDELNDVMAQVETPSKAAKTTNFATPAATRRKLPWQMDKPNGTSAYGLQTPQTDRRPPTDPFASRSAASCGSLFTPSKRDDDDAAQTATPSSSFETPTPNRFHDVVADNLVQDVFGLLHEAHVQLGPQTTSDLRSMLSKHVRNAEGYKRGRDVIRTTVKAKDAKITELTYRVSTLEAELEAEKALVKHLQWEAQDESSDT</sequence>
<dbReference type="AlphaFoldDB" id="A0A9W9CNR1"/>
<feature type="region of interest" description="Disordered" evidence="5">
    <location>
        <begin position="84"/>
        <end position="143"/>
    </location>
</feature>
<keyword evidence="8" id="KW-1185">Reference proteome</keyword>
<evidence type="ECO:0000313" key="8">
    <source>
        <dbReference type="Proteomes" id="UP001140560"/>
    </source>
</evidence>
<reference evidence="7" key="1">
    <citation type="submission" date="2022-10" db="EMBL/GenBank/DDBJ databases">
        <title>Tapping the CABI collections for fungal endophytes: first genome assemblies for Collariella, Neodidymelliopsis, Ascochyta clinopodiicola, Didymella pomorum, Didymosphaeria variabile, Neocosmospora piperis and Neocucurbitaria cava.</title>
        <authorList>
            <person name="Hill R."/>
        </authorList>
    </citation>
    <scope>NUCLEOTIDE SEQUENCE</scope>
    <source>
        <strain evidence="7">IMI 356814</strain>
    </source>
</reference>
<dbReference type="EMBL" id="JAPEUY010000006">
    <property type="protein sequence ID" value="KAJ4372323.1"/>
    <property type="molecule type" value="Genomic_DNA"/>
</dbReference>
<accession>A0A9W9CNR1</accession>
<feature type="compositionally biased region" description="Polar residues" evidence="5">
    <location>
        <begin position="214"/>
        <end position="223"/>
    </location>
</feature>
<feature type="region of interest" description="Disordered" evidence="5">
    <location>
        <begin position="160"/>
        <end position="248"/>
    </location>
</feature>
<protein>
    <recommendedName>
        <fullName evidence="6">GRF-type domain-containing protein</fullName>
    </recommendedName>
</protein>
<dbReference type="Proteomes" id="UP001140560">
    <property type="component" value="Unassembled WGS sequence"/>
</dbReference>
<dbReference type="InterPro" id="IPR010666">
    <property type="entry name" value="Znf_GRF"/>
</dbReference>
<dbReference type="Pfam" id="PF06839">
    <property type="entry name" value="Zn_ribbon_GRF"/>
    <property type="match status" value="1"/>
</dbReference>
<evidence type="ECO:0000256" key="2">
    <source>
        <dbReference type="ARBA" id="ARBA00022771"/>
    </source>
</evidence>
<proteinExistence type="predicted"/>
<evidence type="ECO:0000259" key="6">
    <source>
        <dbReference type="PROSITE" id="PS51999"/>
    </source>
</evidence>
<keyword evidence="1" id="KW-0479">Metal-binding</keyword>
<evidence type="ECO:0000256" key="3">
    <source>
        <dbReference type="ARBA" id="ARBA00022833"/>
    </source>
</evidence>
<dbReference type="OrthoDB" id="430051at2759"/>
<gene>
    <name evidence="7" type="ORF">N0V83_004097</name>
</gene>
<feature type="domain" description="GRF-type" evidence="6">
    <location>
        <begin position="31"/>
        <end position="75"/>
    </location>
</feature>
<evidence type="ECO:0000313" key="7">
    <source>
        <dbReference type="EMBL" id="KAJ4372323.1"/>
    </source>
</evidence>
<evidence type="ECO:0000256" key="5">
    <source>
        <dbReference type="SAM" id="MobiDB-lite"/>
    </source>
</evidence>
<comment type="caution">
    <text evidence="7">The sequence shown here is derived from an EMBL/GenBank/DDBJ whole genome shotgun (WGS) entry which is preliminary data.</text>
</comment>
<keyword evidence="2 4" id="KW-0863">Zinc-finger</keyword>
<organism evidence="7 8">
    <name type="scientific">Neocucurbitaria cava</name>
    <dbReference type="NCBI Taxonomy" id="798079"/>
    <lineage>
        <taxon>Eukaryota</taxon>
        <taxon>Fungi</taxon>
        <taxon>Dikarya</taxon>
        <taxon>Ascomycota</taxon>
        <taxon>Pezizomycotina</taxon>
        <taxon>Dothideomycetes</taxon>
        <taxon>Pleosporomycetidae</taxon>
        <taxon>Pleosporales</taxon>
        <taxon>Pleosporineae</taxon>
        <taxon>Cucurbitariaceae</taxon>
        <taxon>Neocucurbitaria</taxon>
    </lineage>
</organism>
<dbReference type="GO" id="GO:0008270">
    <property type="term" value="F:zinc ion binding"/>
    <property type="evidence" value="ECO:0007669"/>
    <property type="project" value="UniProtKB-KW"/>
</dbReference>